<feature type="non-terminal residue" evidence="2">
    <location>
        <position position="90"/>
    </location>
</feature>
<accession>A0AAV6UWQ0</accession>
<evidence type="ECO:0000256" key="1">
    <source>
        <dbReference type="SAM" id="Phobius"/>
    </source>
</evidence>
<evidence type="ECO:0000313" key="3">
    <source>
        <dbReference type="Proteomes" id="UP000827092"/>
    </source>
</evidence>
<name>A0AAV6UWQ0_9ARAC</name>
<gene>
    <name evidence="2" type="ORF">JTE90_015596</name>
</gene>
<dbReference type="AlphaFoldDB" id="A0AAV6UWQ0"/>
<dbReference type="Proteomes" id="UP000827092">
    <property type="component" value="Unassembled WGS sequence"/>
</dbReference>
<dbReference type="EMBL" id="JAFNEN010000261">
    <property type="protein sequence ID" value="KAG8187726.1"/>
    <property type="molecule type" value="Genomic_DNA"/>
</dbReference>
<reference evidence="2 3" key="1">
    <citation type="journal article" date="2022" name="Nat. Ecol. Evol.">
        <title>A masculinizing supergene underlies an exaggerated male reproductive morph in a spider.</title>
        <authorList>
            <person name="Hendrickx F."/>
            <person name="De Corte Z."/>
            <person name="Sonet G."/>
            <person name="Van Belleghem S.M."/>
            <person name="Kostlbacher S."/>
            <person name="Vangestel C."/>
        </authorList>
    </citation>
    <scope>NUCLEOTIDE SEQUENCE [LARGE SCALE GENOMIC DNA]</scope>
    <source>
        <strain evidence="2">W744_W776</strain>
    </source>
</reference>
<organism evidence="2 3">
    <name type="scientific">Oedothorax gibbosus</name>
    <dbReference type="NCBI Taxonomy" id="931172"/>
    <lineage>
        <taxon>Eukaryota</taxon>
        <taxon>Metazoa</taxon>
        <taxon>Ecdysozoa</taxon>
        <taxon>Arthropoda</taxon>
        <taxon>Chelicerata</taxon>
        <taxon>Arachnida</taxon>
        <taxon>Araneae</taxon>
        <taxon>Araneomorphae</taxon>
        <taxon>Entelegynae</taxon>
        <taxon>Araneoidea</taxon>
        <taxon>Linyphiidae</taxon>
        <taxon>Erigoninae</taxon>
        <taxon>Oedothorax</taxon>
    </lineage>
</organism>
<dbReference type="PROSITE" id="PS51257">
    <property type="entry name" value="PROKAR_LIPOPROTEIN"/>
    <property type="match status" value="1"/>
</dbReference>
<keyword evidence="1" id="KW-0472">Membrane</keyword>
<keyword evidence="1" id="KW-1133">Transmembrane helix</keyword>
<sequence>MLRGLSLSPMLSSLLACCWSRLANRLLVVNATGRLVKLDGFCSTRFGIAKLISHYVGCCLLTLYFLLFVLCARARTAVGIPDYSSVFMTS</sequence>
<keyword evidence="3" id="KW-1185">Reference proteome</keyword>
<keyword evidence="1" id="KW-0812">Transmembrane</keyword>
<evidence type="ECO:0000313" key="2">
    <source>
        <dbReference type="EMBL" id="KAG8187726.1"/>
    </source>
</evidence>
<protein>
    <recommendedName>
        <fullName evidence="4">Secreted protein</fullName>
    </recommendedName>
</protein>
<proteinExistence type="predicted"/>
<comment type="caution">
    <text evidence="2">The sequence shown here is derived from an EMBL/GenBank/DDBJ whole genome shotgun (WGS) entry which is preliminary data.</text>
</comment>
<evidence type="ECO:0008006" key="4">
    <source>
        <dbReference type="Google" id="ProtNLM"/>
    </source>
</evidence>
<feature type="transmembrane region" description="Helical" evidence="1">
    <location>
        <begin position="47"/>
        <end position="70"/>
    </location>
</feature>